<name>A0ABS3NH37_9GAMM</name>
<keyword evidence="11" id="KW-0997">Cell inner membrane</keyword>
<evidence type="ECO:0000313" key="14">
    <source>
        <dbReference type="Proteomes" id="UP000664882"/>
    </source>
</evidence>
<dbReference type="PANTHER" id="PTHR10110">
    <property type="entry name" value="SODIUM/HYDROGEN EXCHANGER"/>
    <property type="match status" value="1"/>
</dbReference>
<sequence length="545" mass="59776">MESIGVIFAILLAILASGAIVRMLPISIPLPLIQIGLGGLIAGVFSEGIELDPHVFFLLFIPPLLFLDGWRMPNDVLKKQRMNIFQLAFGLVIITMIGLGYIINLLIPSLPLPVAFALAAILSPTDPVAVAGIARKLALPERVMSILEGEALFNDATGLVAFRMAVLVAVTGTFSIYNAAGTFLWVALIGIGTGVAVTWLLSYVRRKFTAKYGEELGSEVLLSLLTPFAAYAAAEYIDASGVLAAVAAGITMSRLELGGAISPMTRMRRTATWDTIQFTLNGAIFVLLGEQLPDIFTGALDVMANLEQNSAWWLLLYAVVIFLVLIVLRFSWVFISVNITSLVKHKRFIRFDDHNLRDIVLVSVGGVRGTITLAGVLTLPLLLPSGEDFPGRDLAIFLAASVIIISLITASVCLPLLLRSAEDHEHLQSPLAQQKRLAIAAARQSGEKHLTELLQQLASTNTALSVDYFAGVKQRIWEEFEHTFDSYRDPENVQHLQYEVERKMRLAIIDTARQAIYLLAREQKISDEVARDMVTLLDLDEIRFN</sequence>
<evidence type="ECO:0000256" key="11">
    <source>
        <dbReference type="RuleBase" id="RU366002"/>
    </source>
</evidence>
<dbReference type="InterPro" id="IPR004705">
    <property type="entry name" value="Cation/H_exchanger_CPA1_bac"/>
</dbReference>
<evidence type="ECO:0000256" key="4">
    <source>
        <dbReference type="ARBA" id="ARBA00022475"/>
    </source>
</evidence>
<dbReference type="RefSeq" id="WP_208005787.1">
    <property type="nucleotide sequence ID" value="NZ_JAGDFX010000010.1"/>
</dbReference>
<keyword evidence="8 11" id="KW-0406">Ion transport</keyword>
<feature type="domain" description="Cation/H+ exchanger transmembrane" evidence="12">
    <location>
        <begin position="13"/>
        <end position="418"/>
    </location>
</feature>
<evidence type="ECO:0000256" key="6">
    <source>
        <dbReference type="ARBA" id="ARBA00022989"/>
    </source>
</evidence>
<keyword evidence="9 11" id="KW-0472">Membrane</keyword>
<feature type="transmembrane region" description="Helical" evidence="11">
    <location>
        <begin position="278"/>
        <end position="300"/>
    </location>
</feature>
<protein>
    <submittedName>
        <fullName evidence="13">Na+/H+ antiporter</fullName>
    </submittedName>
</protein>
<feature type="transmembrane region" description="Helical" evidence="11">
    <location>
        <begin position="394"/>
        <end position="418"/>
    </location>
</feature>
<keyword evidence="6 11" id="KW-1133">Transmembrane helix</keyword>
<keyword evidence="7 11" id="KW-0915">Sodium</keyword>
<feature type="transmembrane region" description="Helical" evidence="11">
    <location>
        <begin position="6"/>
        <end position="24"/>
    </location>
</feature>
<proteinExistence type="inferred from homology"/>
<comment type="similarity">
    <text evidence="11">Belongs to the monovalent cation:proton antiporter 1 (CPA1) transporter (TC 2.A.36) family.</text>
</comment>
<evidence type="ECO:0000256" key="9">
    <source>
        <dbReference type="ARBA" id="ARBA00023136"/>
    </source>
</evidence>
<comment type="caution">
    <text evidence="13">The sequence shown here is derived from an EMBL/GenBank/DDBJ whole genome shotgun (WGS) entry which is preliminary data.</text>
</comment>
<evidence type="ECO:0000256" key="2">
    <source>
        <dbReference type="ARBA" id="ARBA00022448"/>
    </source>
</evidence>
<keyword evidence="14" id="KW-1185">Reference proteome</keyword>
<dbReference type="Pfam" id="PF00999">
    <property type="entry name" value="Na_H_Exchanger"/>
    <property type="match status" value="1"/>
</dbReference>
<evidence type="ECO:0000256" key="7">
    <source>
        <dbReference type="ARBA" id="ARBA00023053"/>
    </source>
</evidence>
<feature type="transmembrane region" description="Helical" evidence="11">
    <location>
        <begin position="84"/>
        <end position="107"/>
    </location>
</feature>
<evidence type="ECO:0000256" key="8">
    <source>
        <dbReference type="ARBA" id="ARBA00023065"/>
    </source>
</evidence>
<feature type="transmembrane region" description="Helical" evidence="11">
    <location>
        <begin position="359"/>
        <end position="382"/>
    </location>
</feature>
<evidence type="ECO:0000259" key="12">
    <source>
        <dbReference type="Pfam" id="PF00999"/>
    </source>
</evidence>
<feature type="transmembrane region" description="Helical" evidence="11">
    <location>
        <begin position="113"/>
        <end position="135"/>
    </location>
</feature>
<feature type="transmembrane region" description="Helical" evidence="11">
    <location>
        <begin position="183"/>
        <end position="204"/>
    </location>
</feature>
<keyword evidence="2 11" id="KW-0813">Transport</keyword>
<comment type="function">
    <text evidence="11">Na(+)/H(+) antiporter that extrudes sodium in exchange for external protons.</text>
</comment>
<evidence type="ECO:0000256" key="3">
    <source>
        <dbReference type="ARBA" id="ARBA00022449"/>
    </source>
</evidence>
<comment type="subcellular location">
    <subcellularLocation>
        <location evidence="11">Cell inner membrane</location>
        <topology evidence="11">Multi-pass membrane protein</topology>
    </subcellularLocation>
    <subcellularLocation>
        <location evidence="1">Cell membrane</location>
        <topology evidence="1">Multi-pass membrane protein</topology>
    </subcellularLocation>
</comment>
<evidence type="ECO:0000256" key="10">
    <source>
        <dbReference type="ARBA" id="ARBA00023201"/>
    </source>
</evidence>
<keyword evidence="3 11" id="KW-0050">Antiport</keyword>
<gene>
    <name evidence="13" type="ORF">J3U76_09760</name>
</gene>
<keyword evidence="4" id="KW-1003">Cell membrane</keyword>
<evidence type="ECO:0000313" key="13">
    <source>
        <dbReference type="EMBL" id="MBO1519911.1"/>
    </source>
</evidence>
<evidence type="ECO:0000256" key="5">
    <source>
        <dbReference type="ARBA" id="ARBA00022692"/>
    </source>
</evidence>
<dbReference type="InterPro" id="IPR018422">
    <property type="entry name" value="Cation/H_exchanger_CPA1"/>
</dbReference>
<dbReference type="NCBIfam" id="TIGR00831">
    <property type="entry name" value="a_cpa1"/>
    <property type="match status" value="1"/>
</dbReference>
<organism evidence="13 14">
    <name type="scientific">Oceanisphaera pacifica</name>
    <dbReference type="NCBI Taxonomy" id="2818389"/>
    <lineage>
        <taxon>Bacteria</taxon>
        <taxon>Pseudomonadati</taxon>
        <taxon>Pseudomonadota</taxon>
        <taxon>Gammaproteobacteria</taxon>
        <taxon>Aeromonadales</taxon>
        <taxon>Aeromonadaceae</taxon>
        <taxon>Oceanisphaera</taxon>
    </lineage>
</organism>
<feature type="transmembrane region" description="Helical" evidence="11">
    <location>
        <begin position="55"/>
        <end position="72"/>
    </location>
</feature>
<keyword evidence="5 11" id="KW-0812">Transmembrane</keyword>
<evidence type="ECO:0000256" key="1">
    <source>
        <dbReference type="ARBA" id="ARBA00004651"/>
    </source>
</evidence>
<dbReference type="EMBL" id="JAGDFX010000010">
    <property type="protein sequence ID" value="MBO1519911.1"/>
    <property type="molecule type" value="Genomic_DNA"/>
</dbReference>
<dbReference type="InterPro" id="IPR006153">
    <property type="entry name" value="Cation/H_exchanger_TM"/>
</dbReference>
<dbReference type="Proteomes" id="UP000664882">
    <property type="component" value="Unassembled WGS sequence"/>
</dbReference>
<feature type="transmembrane region" description="Helical" evidence="11">
    <location>
        <begin position="156"/>
        <end position="177"/>
    </location>
</feature>
<keyword evidence="10 11" id="KW-0739">Sodium transport</keyword>
<dbReference type="Gene3D" id="6.10.140.1330">
    <property type="match status" value="1"/>
</dbReference>
<accession>A0ABS3NH37</accession>
<feature type="transmembrane region" description="Helical" evidence="11">
    <location>
        <begin position="31"/>
        <end position="49"/>
    </location>
</feature>
<reference evidence="13 14" key="1">
    <citation type="submission" date="2021-03" db="EMBL/GenBank/DDBJ databases">
        <title>Oceanisphaera sp. nov., isolated from the intestine.</title>
        <authorList>
            <person name="Zhao L.-H."/>
            <person name="Shi L.-F."/>
        </authorList>
    </citation>
    <scope>NUCLEOTIDE SEQUENCE [LARGE SCALE GENOMIC DNA]</scope>
    <source>
        <strain evidence="13 14">DM8</strain>
    </source>
</reference>
<dbReference type="PANTHER" id="PTHR10110:SF86">
    <property type="entry name" value="SODIUM_HYDROGEN EXCHANGER 7"/>
    <property type="match status" value="1"/>
</dbReference>
<feature type="transmembrane region" description="Helical" evidence="11">
    <location>
        <begin position="312"/>
        <end position="339"/>
    </location>
</feature>